<accession>A0A8R1E990</accession>
<reference evidence="2" key="1">
    <citation type="submission" date="2010-08" db="EMBL/GenBank/DDBJ databases">
        <authorList>
            <consortium name="Caenorhabditis japonica Sequencing Consortium"/>
            <person name="Wilson R.K."/>
        </authorList>
    </citation>
    <scope>NUCLEOTIDE SEQUENCE [LARGE SCALE GENOMIC DNA]</scope>
    <source>
        <strain evidence="2">DF5081</strain>
    </source>
</reference>
<evidence type="ECO:0000313" key="1">
    <source>
        <dbReference type="EnsemblMetazoa" id="CJA28252.1"/>
    </source>
</evidence>
<sequence length="92" mass="10248">MSMADNKVNITDNLETLKEGEIVTDEKTGKKYRVKKNIMPHYSAGGPHGLAAKCLGCEMSGCEMFGCEMSRLRNVRLRNGYNFTIAPHPLEV</sequence>
<dbReference type="EnsemblMetazoa" id="CJA28252.1">
    <property type="protein sequence ID" value="CJA28252.1"/>
    <property type="gene ID" value="WBGene00183826"/>
</dbReference>
<keyword evidence="2" id="KW-1185">Reference proteome</keyword>
<protein>
    <submittedName>
        <fullName evidence="1">Uncharacterized protein</fullName>
    </submittedName>
</protein>
<name>A0A8R1E990_CAEJA</name>
<evidence type="ECO:0000313" key="2">
    <source>
        <dbReference type="Proteomes" id="UP000005237"/>
    </source>
</evidence>
<dbReference type="Proteomes" id="UP000005237">
    <property type="component" value="Unassembled WGS sequence"/>
</dbReference>
<proteinExistence type="predicted"/>
<organism evidence="1 2">
    <name type="scientific">Caenorhabditis japonica</name>
    <dbReference type="NCBI Taxonomy" id="281687"/>
    <lineage>
        <taxon>Eukaryota</taxon>
        <taxon>Metazoa</taxon>
        <taxon>Ecdysozoa</taxon>
        <taxon>Nematoda</taxon>
        <taxon>Chromadorea</taxon>
        <taxon>Rhabditida</taxon>
        <taxon>Rhabditina</taxon>
        <taxon>Rhabditomorpha</taxon>
        <taxon>Rhabditoidea</taxon>
        <taxon>Rhabditidae</taxon>
        <taxon>Peloderinae</taxon>
        <taxon>Caenorhabditis</taxon>
    </lineage>
</organism>
<reference evidence="1" key="2">
    <citation type="submission" date="2022-06" db="UniProtKB">
        <authorList>
            <consortium name="EnsemblMetazoa"/>
        </authorList>
    </citation>
    <scope>IDENTIFICATION</scope>
    <source>
        <strain evidence="1">DF5081</strain>
    </source>
</reference>